<keyword evidence="14" id="KW-0539">Nucleus</keyword>
<evidence type="ECO:0000256" key="3">
    <source>
        <dbReference type="ARBA" id="ARBA00004629"/>
    </source>
</evidence>
<dbReference type="STRING" id="1071383.J7S445"/>
<dbReference type="GO" id="GO:0051987">
    <property type="term" value="P:positive regulation of attachment of spindle microtubules to kinetochore"/>
    <property type="evidence" value="ECO:0007669"/>
    <property type="project" value="EnsemblFungi"/>
</dbReference>
<dbReference type="GO" id="GO:0031116">
    <property type="term" value="P:positive regulation of microtubule polymerization"/>
    <property type="evidence" value="ECO:0007669"/>
    <property type="project" value="EnsemblFungi"/>
</dbReference>
<evidence type="ECO:0000313" key="21">
    <source>
        <dbReference type="EMBL" id="CCK68381.1"/>
    </source>
</evidence>
<dbReference type="HOGENOM" id="CLU_090087_0_0_1"/>
<dbReference type="OrthoDB" id="5573898at2759"/>
<sequence>MHATVEELDQEIVAELQRIDANFGHCFARLTRDVIPRVRRYGELLDEVLQGTRWLAELFQHTAEVNLLGPGEDTSGAPVAGGGTSIFPEDAPNTTSTGQILQFPDSSDDEAERVAPPPSASTEDDDAGGSTLQRQSKKRKISLLLQQEYASSSSAVPSPQRGSSHRHPRGEDDGDALFSSPDTLRFPTK</sequence>
<evidence type="ECO:0000256" key="15">
    <source>
        <dbReference type="ARBA" id="ARBA00023306"/>
    </source>
</evidence>
<evidence type="ECO:0000256" key="10">
    <source>
        <dbReference type="ARBA" id="ARBA00022776"/>
    </source>
</evidence>
<feature type="region of interest" description="Disordered" evidence="20">
    <location>
        <begin position="69"/>
        <end position="189"/>
    </location>
</feature>
<dbReference type="GO" id="GO:1990758">
    <property type="term" value="P:mitotic sister chromatid biorientation"/>
    <property type="evidence" value="ECO:0007669"/>
    <property type="project" value="EnsemblFungi"/>
</dbReference>
<evidence type="ECO:0000256" key="12">
    <source>
        <dbReference type="ARBA" id="ARBA00022838"/>
    </source>
</evidence>
<keyword evidence="7" id="KW-0963">Cytoplasm</keyword>
<evidence type="ECO:0000256" key="9">
    <source>
        <dbReference type="ARBA" id="ARBA00022701"/>
    </source>
</evidence>
<keyword evidence="15" id="KW-0131">Cell cycle</keyword>
<dbReference type="GO" id="GO:1990976">
    <property type="term" value="P:protein transport along microtubule to mitotic spindle pole body"/>
    <property type="evidence" value="ECO:0007669"/>
    <property type="project" value="EnsemblFungi"/>
</dbReference>
<evidence type="ECO:0000256" key="17">
    <source>
        <dbReference type="ARBA" id="ARBA00029735"/>
    </source>
</evidence>
<proteinExistence type="inferred from homology"/>
<name>J7S445_HUIN7</name>
<dbReference type="GO" id="GO:0044732">
    <property type="term" value="C:mitotic spindle pole body"/>
    <property type="evidence" value="ECO:0007669"/>
    <property type="project" value="TreeGrafter"/>
</dbReference>
<dbReference type="Pfam" id="PF08655">
    <property type="entry name" value="DASH_Ask1"/>
    <property type="match status" value="1"/>
</dbReference>
<evidence type="ECO:0000256" key="4">
    <source>
        <dbReference type="ARBA" id="ARBA00010731"/>
    </source>
</evidence>
<gene>
    <name evidence="21" type="primary">KNAG0A07280</name>
    <name evidence="21" type="ordered locus">KNAG_0A07280</name>
</gene>
<keyword evidence="22" id="KW-1185">Reference proteome</keyword>
<evidence type="ECO:0000256" key="19">
    <source>
        <dbReference type="ARBA" id="ARBA00046633"/>
    </source>
</evidence>
<dbReference type="KEGG" id="kng:KNAG_0A07280"/>
<keyword evidence="13" id="KW-0206">Cytoskeleton</keyword>
<evidence type="ECO:0000256" key="5">
    <source>
        <dbReference type="ARBA" id="ARBA00014520"/>
    </source>
</evidence>
<evidence type="ECO:0000256" key="18">
    <source>
        <dbReference type="ARBA" id="ARBA00029932"/>
    </source>
</evidence>
<evidence type="ECO:0000256" key="14">
    <source>
        <dbReference type="ARBA" id="ARBA00023242"/>
    </source>
</evidence>
<protein>
    <recommendedName>
        <fullName evidence="5">DASH complex subunit ASK1</fullName>
    </recommendedName>
    <alternativeName>
        <fullName evidence="18">Associated with spindles and kinetochores protein 1</fullName>
    </alternativeName>
    <alternativeName>
        <fullName evidence="17">Outer kinetochore protein ASK1</fullName>
    </alternativeName>
</protein>
<dbReference type="GeneID" id="34524016"/>
<dbReference type="OMA" id="EICERIM"/>
<feature type="compositionally biased region" description="Polar residues" evidence="20">
    <location>
        <begin position="144"/>
        <end position="162"/>
    </location>
</feature>
<keyword evidence="9" id="KW-0493">Microtubule</keyword>
<dbReference type="Proteomes" id="UP000006310">
    <property type="component" value="Chromosome 1"/>
</dbReference>
<keyword evidence="10" id="KW-0498">Mitosis</keyword>
<dbReference type="InterPro" id="IPR013964">
    <property type="entry name" value="DASH_Ask1"/>
</dbReference>
<evidence type="ECO:0000256" key="20">
    <source>
        <dbReference type="SAM" id="MobiDB-lite"/>
    </source>
</evidence>
<dbReference type="GO" id="GO:0072686">
    <property type="term" value="C:mitotic spindle"/>
    <property type="evidence" value="ECO:0007669"/>
    <property type="project" value="InterPro"/>
</dbReference>
<organism evidence="21 22">
    <name type="scientific">Huiozyma naganishii (strain ATCC MYA-139 / BCRC 22969 / CBS 8797 / KCTC 17520 / NBRC 10181 / NCYC 3082 / Yp74L-3)</name>
    <name type="common">Yeast</name>
    <name type="synonym">Kazachstania naganishii</name>
    <dbReference type="NCBI Taxonomy" id="1071383"/>
    <lineage>
        <taxon>Eukaryota</taxon>
        <taxon>Fungi</taxon>
        <taxon>Dikarya</taxon>
        <taxon>Ascomycota</taxon>
        <taxon>Saccharomycotina</taxon>
        <taxon>Saccharomycetes</taxon>
        <taxon>Saccharomycetales</taxon>
        <taxon>Saccharomycetaceae</taxon>
        <taxon>Huiozyma</taxon>
    </lineage>
</organism>
<evidence type="ECO:0000256" key="13">
    <source>
        <dbReference type="ARBA" id="ARBA00023212"/>
    </source>
</evidence>
<keyword evidence="12" id="KW-0995">Kinetochore</keyword>
<reference evidence="22" key="2">
    <citation type="submission" date="2012-08" db="EMBL/GenBank/DDBJ databases">
        <title>Genome sequence of Kazachstania naganishii.</title>
        <authorList>
            <person name="Gordon J.L."/>
            <person name="Armisen D."/>
            <person name="Proux-Wera E."/>
            <person name="OhEigeartaigh S.S."/>
            <person name="Byrne K.P."/>
            <person name="Wolfe K.H."/>
        </authorList>
    </citation>
    <scope>NUCLEOTIDE SEQUENCE [LARGE SCALE GENOMIC DNA]</scope>
    <source>
        <strain evidence="22">ATCC MYA-139 / BCRC 22969 / CBS 8797 / CCRC 22969 / KCTC 17520 / NBRC 10181 / NCYC 3082</strain>
    </source>
</reference>
<dbReference type="GO" id="GO:0051301">
    <property type="term" value="P:cell division"/>
    <property type="evidence" value="ECO:0007669"/>
    <property type="project" value="UniProtKB-KW"/>
</dbReference>
<evidence type="ECO:0000256" key="16">
    <source>
        <dbReference type="ARBA" id="ARBA00023328"/>
    </source>
</evidence>
<dbReference type="GO" id="GO:0051010">
    <property type="term" value="F:microtubule plus-end binding"/>
    <property type="evidence" value="ECO:0007669"/>
    <property type="project" value="EnsemblFungi"/>
</dbReference>
<dbReference type="PANTHER" id="PTHR28200">
    <property type="entry name" value="DASH COMPLEX SUBUNIT ASK1"/>
    <property type="match status" value="1"/>
</dbReference>
<dbReference type="AlphaFoldDB" id="J7S445"/>
<dbReference type="eggNOG" id="ENOG502S2V2">
    <property type="taxonomic scope" value="Eukaryota"/>
</dbReference>
<comment type="similarity">
    <text evidence="4">Belongs to the DASH complex ASK1 family.</text>
</comment>
<keyword evidence="11" id="KW-0159">Chromosome partition</keyword>
<evidence type="ECO:0000256" key="1">
    <source>
        <dbReference type="ARBA" id="ARBA00004123"/>
    </source>
</evidence>
<dbReference type="PANTHER" id="PTHR28200:SF1">
    <property type="entry name" value="DASH COMPLEX SUBUNIT ASK1"/>
    <property type="match status" value="1"/>
</dbReference>
<evidence type="ECO:0000313" key="22">
    <source>
        <dbReference type="Proteomes" id="UP000006310"/>
    </source>
</evidence>
<evidence type="ECO:0000256" key="8">
    <source>
        <dbReference type="ARBA" id="ARBA00022618"/>
    </source>
</evidence>
<dbReference type="RefSeq" id="XP_022462627.1">
    <property type="nucleotide sequence ID" value="XM_022611194.1"/>
</dbReference>
<dbReference type="EMBL" id="HE978314">
    <property type="protein sequence ID" value="CCK68381.1"/>
    <property type="molecule type" value="Genomic_DNA"/>
</dbReference>
<evidence type="ECO:0000256" key="2">
    <source>
        <dbReference type="ARBA" id="ARBA00004186"/>
    </source>
</evidence>
<keyword evidence="16" id="KW-0137">Centromere</keyword>
<comment type="subcellular location">
    <subcellularLocation>
        <location evidence="3">Chromosome</location>
        <location evidence="3">Centromere</location>
        <location evidence="3">Kinetochore</location>
    </subcellularLocation>
    <subcellularLocation>
        <location evidence="2">Cytoplasm</location>
        <location evidence="2">Cytoskeleton</location>
        <location evidence="2">Spindle</location>
    </subcellularLocation>
    <subcellularLocation>
        <location evidence="1">Nucleus</location>
    </subcellularLocation>
</comment>
<accession>J7S445</accession>
<comment type="subunit">
    <text evidence="19">Component of the DASH complex consisting of ASK1, DAD1, DAD2, DAD3, DAD4, DAM1, DUO1, HSK3, SPC19 and SPC34, with a stoichiometry of one copy of each subunit per complex. Multiple DASH complexes oligomerize to form a ring that encircles spindle microtubules and organizes the rod-like NDC80 complexes of the outer kinetochore. DASH complex oligomerization strengthens microtubule attachments. On cytoplasmic microtubules, DASH complexes appear to form patches instead of rings.</text>
</comment>
<keyword evidence="8" id="KW-0132">Cell division</keyword>
<reference evidence="21 22" key="1">
    <citation type="journal article" date="2011" name="Proc. Natl. Acad. Sci. U.S.A.">
        <title>Evolutionary erosion of yeast sex chromosomes by mating-type switching accidents.</title>
        <authorList>
            <person name="Gordon J.L."/>
            <person name="Armisen D."/>
            <person name="Proux-Wera E."/>
            <person name="Oheigeartaigh S.S."/>
            <person name="Byrne K.P."/>
            <person name="Wolfe K.H."/>
        </authorList>
    </citation>
    <scope>NUCLEOTIDE SEQUENCE [LARGE SCALE GENOMIC DNA]</scope>
    <source>
        <strain evidence="22">ATCC MYA-139 / BCRC 22969 / CBS 8797 / CCRC 22969 / KCTC 17520 / NBRC 10181 / NCYC 3082</strain>
    </source>
</reference>
<dbReference type="GO" id="GO:0042729">
    <property type="term" value="C:DASH complex"/>
    <property type="evidence" value="ECO:0007669"/>
    <property type="project" value="EnsemblFungi"/>
</dbReference>
<evidence type="ECO:0000256" key="7">
    <source>
        <dbReference type="ARBA" id="ARBA00022490"/>
    </source>
</evidence>
<evidence type="ECO:0000256" key="11">
    <source>
        <dbReference type="ARBA" id="ARBA00022829"/>
    </source>
</evidence>
<keyword evidence="6" id="KW-0158">Chromosome</keyword>
<evidence type="ECO:0000256" key="6">
    <source>
        <dbReference type="ARBA" id="ARBA00022454"/>
    </source>
</evidence>
<dbReference type="GO" id="GO:0005874">
    <property type="term" value="C:microtubule"/>
    <property type="evidence" value="ECO:0007669"/>
    <property type="project" value="UniProtKB-KW"/>
</dbReference>